<gene>
    <name evidence="1" type="ORF">V5R04_05275</name>
</gene>
<sequence length="287" mass="28972">MARTGKLILAAVVGGAVTIAVRRYLNDNPPGGAELWTRANHRGEPISLLEGPAVTAGITAGSLLAPNGLSGAIAAAGGGAFGLYDDLAEDTSQRHKGFKGHLGALSQGELTTGGLKILGIGGTAFVSSCFLNVPRSDRNVFDVLLDTAVIAGSANFVNLLDLRPGRALKFAGASAALLGLKGKAPQSGAVIGACLAAATGDLAEQDMLGDSGANALGALLGQTLASQCPRTVRLLGLAVLGGLTVASEKVSFSKVIADTAWLNRIDSLGRRPSPVVAPEEFPKASQE</sequence>
<name>A0AAU7DZD2_9MICO</name>
<proteinExistence type="predicted"/>
<dbReference type="AlphaFoldDB" id="A0AAU7DZD2"/>
<evidence type="ECO:0000313" key="1">
    <source>
        <dbReference type="EMBL" id="XBH22632.1"/>
    </source>
</evidence>
<accession>A0AAU7DZD2</accession>
<dbReference type="EMBL" id="CP146203">
    <property type="protein sequence ID" value="XBH22632.1"/>
    <property type="molecule type" value="Genomic_DNA"/>
</dbReference>
<protein>
    <submittedName>
        <fullName evidence="1">Uncharacterized protein</fullName>
    </submittedName>
</protein>
<reference evidence="1" key="1">
    <citation type="submission" date="2024-02" db="EMBL/GenBank/DDBJ databases">
        <title>Tomenella chthoni gen. nov. sp. nov., a member of the family Jonesiaceae isolated from bat guano.</title>
        <authorList>
            <person name="Miller S.L."/>
            <person name="King J."/>
            <person name="Sankaranarayanan K."/>
            <person name="Lawson P.A."/>
        </authorList>
    </citation>
    <scope>NUCLEOTIDE SEQUENCE</scope>
    <source>
        <strain evidence="1">BS-20</strain>
    </source>
</reference>
<organism evidence="1">
    <name type="scientific">Jonesiaceae bacterium BS-20</name>
    <dbReference type="NCBI Taxonomy" id="3120821"/>
    <lineage>
        <taxon>Bacteria</taxon>
        <taxon>Bacillati</taxon>
        <taxon>Actinomycetota</taxon>
        <taxon>Actinomycetes</taxon>
        <taxon>Micrococcales</taxon>
        <taxon>Jonesiaceae</taxon>
    </lineage>
</organism>